<feature type="compositionally biased region" description="Polar residues" evidence="1">
    <location>
        <begin position="115"/>
        <end position="131"/>
    </location>
</feature>
<dbReference type="Proteomes" id="UP000288168">
    <property type="component" value="Unassembled WGS sequence"/>
</dbReference>
<accession>A0A428QTN5</accession>
<evidence type="ECO:0000313" key="3">
    <source>
        <dbReference type="Proteomes" id="UP000288168"/>
    </source>
</evidence>
<dbReference type="EMBL" id="NKCI01000016">
    <property type="protein sequence ID" value="RSL68636.1"/>
    <property type="molecule type" value="Genomic_DNA"/>
</dbReference>
<protein>
    <submittedName>
        <fullName evidence="2">Uncharacterized protein</fullName>
    </submittedName>
</protein>
<name>A0A428QTN5_9HYPO</name>
<organism evidence="2 3">
    <name type="scientific">Fusarium duplospermum</name>
    <dbReference type="NCBI Taxonomy" id="1325734"/>
    <lineage>
        <taxon>Eukaryota</taxon>
        <taxon>Fungi</taxon>
        <taxon>Dikarya</taxon>
        <taxon>Ascomycota</taxon>
        <taxon>Pezizomycotina</taxon>
        <taxon>Sordariomycetes</taxon>
        <taxon>Hypocreomycetidae</taxon>
        <taxon>Hypocreales</taxon>
        <taxon>Nectriaceae</taxon>
        <taxon>Fusarium</taxon>
        <taxon>Fusarium solani species complex</taxon>
    </lineage>
</organism>
<feature type="region of interest" description="Disordered" evidence="1">
    <location>
        <begin position="115"/>
        <end position="169"/>
    </location>
</feature>
<gene>
    <name evidence="2" type="ORF">CEP54_002626</name>
</gene>
<dbReference type="AlphaFoldDB" id="A0A428QTN5"/>
<comment type="caution">
    <text evidence="2">The sequence shown here is derived from an EMBL/GenBank/DDBJ whole genome shotgun (WGS) entry which is preliminary data.</text>
</comment>
<evidence type="ECO:0000256" key="1">
    <source>
        <dbReference type="SAM" id="MobiDB-lite"/>
    </source>
</evidence>
<evidence type="ECO:0000313" key="2">
    <source>
        <dbReference type="EMBL" id="RSL68636.1"/>
    </source>
</evidence>
<reference evidence="2 3" key="1">
    <citation type="submission" date="2017-06" db="EMBL/GenBank/DDBJ databases">
        <title>Comparative genomic analysis of Ambrosia Fusariam Clade fungi.</title>
        <authorList>
            <person name="Stajich J.E."/>
            <person name="Carrillo J."/>
            <person name="Kijimoto T."/>
            <person name="Eskalen A."/>
            <person name="O'Donnell K."/>
            <person name="Kasson M."/>
        </authorList>
    </citation>
    <scope>NUCLEOTIDE SEQUENCE [LARGE SCALE GENOMIC DNA]</scope>
    <source>
        <strain evidence="2 3">NRRL62584</strain>
    </source>
</reference>
<feature type="compositionally biased region" description="Basic and acidic residues" evidence="1">
    <location>
        <begin position="158"/>
        <end position="169"/>
    </location>
</feature>
<keyword evidence="3" id="KW-1185">Reference proteome</keyword>
<feature type="compositionally biased region" description="Acidic residues" evidence="1">
    <location>
        <begin position="139"/>
        <end position="157"/>
    </location>
</feature>
<proteinExistence type="predicted"/>
<sequence length="169" mass="19331">MHNNGHILVPGVPGQNGTRKGFKKPRFTQPFLQLRGQWNNALERDAKATSQATVEQQEFGQFMLSETRKALDEQKAFVKQQRSMINDQQFMINDQQFMIKDQQSTIRCQKASLRRLQQTPTAQREPSQLAQSDPHHSEEEEESDDTSGSESSLEDDCDRVLKRETSGGH</sequence>